<gene>
    <name evidence="2" type="ORF">JF887_06290</name>
</gene>
<reference evidence="2 3" key="1">
    <citation type="submission" date="2020-10" db="EMBL/GenBank/DDBJ databases">
        <title>Ca. Dormibacterota MAGs.</title>
        <authorList>
            <person name="Montgomery K."/>
        </authorList>
    </citation>
    <scope>NUCLEOTIDE SEQUENCE [LARGE SCALE GENOMIC DNA]</scope>
    <source>
        <strain evidence="2">Mitchell_Peninsula_5</strain>
    </source>
</reference>
<dbReference type="PANTHER" id="PTHR21310:SF15">
    <property type="entry name" value="AMINOGLYCOSIDE PHOSPHOTRANSFERASE DOMAIN-CONTAINING PROTEIN"/>
    <property type="match status" value="1"/>
</dbReference>
<dbReference type="InterPro" id="IPR051678">
    <property type="entry name" value="AGP_Transferase"/>
</dbReference>
<evidence type="ECO:0000313" key="2">
    <source>
        <dbReference type="EMBL" id="MBJ7609024.1"/>
    </source>
</evidence>
<dbReference type="EMBL" id="JAEKNN010000027">
    <property type="protein sequence ID" value="MBJ7609024.1"/>
    <property type="molecule type" value="Genomic_DNA"/>
</dbReference>
<protein>
    <submittedName>
        <fullName evidence="2">Aminoglycoside phosphotransferase family protein</fullName>
    </submittedName>
</protein>
<name>A0A934NJ79_9BACT</name>
<dbReference type="Pfam" id="PF01636">
    <property type="entry name" value="APH"/>
    <property type="match status" value="1"/>
</dbReference>
<proteinExistence type="predicted"/>
<dbReference type="AlphaFoldDB" id="A0A934NJ79"/>
<dbReference type="Gene3D" id="3.90.1200.10">
    <property type="match status" value="1"/>
</dbReference>
<dbReference type="Proteomes" id="UP000614410">
    <property type="component" value="Unassembled WGS sequence"/>
</dbReference>
<dbReference type="PANTHER" id="PTHR21310">
    <property type="entry name" value="AMINOGLYCOSIDE PHOSPHOTRANSFERASE-RELATED-RELATED"/>
    <property type="match status" value="1"/>
</dbReference>
<sequence length="278" mass="30669">MHHNPLGHRSLSYTAQQGDQTVIVRINTQPARFASTVKNLEVLRELGILVPKVLAEDLSCSHHPFAYMILRAIPGTDLRFALPTMSNQEQRLVAAQVMDFERRVCKLPEGQGYGYAGVGETPPHRSWREAIAFGAFSQGYAPDAVDAELMERAMEAVEHLAPYLDSIRPTCFLDDLTTKNVIVDHGALCGVVDFDVVCYGDPLFQIGLTQTAVGFDLPDSCMSYVEHLCTAADVTQDQRRVIHLYAGLCGIDFLSRMAVSPAHAAGVARINRWLDRAV</sequence>
<dbReference type="InterPro" id="IPR002575">
    <property type="entry name" value="Aminoglycoside_PTrfase"/>
</dbReference>
<feature type="domain" description="Aminoglycoside phosphotransferase" evidence="1">
    <location>
        <begin position="9"/>
        <end position="220"/>
    </location>
</feature>
<comment type="caution">
    <text evidence="2">The sequence shown here is derived from an EMBL/GenBank/DDBJ whole genome shotgun (WGS) entry which is preliminary data.</text>
</comment>
<evidence type="ECO:0000259" key="1">
    <source>
        <dbReference type="Pfam" id="PF01636"/>
    </source>
</evidence>
<dbReference type="InterPro" id="IPR011009">
    <property type="entry name" value="Kinase-like_dom_sf"/>
</dbReference>
<dbReference type="SUPFAM" id="SSF56112">
    <property type="entry name" value="Protein kinase-like (PK-like)"/>
    <property type="match status" value="1"/>
</dbReference>
<accession>A0A934NJ79</accession>
<organism evidence="2 3">
    <name type="scientific">Candidatus Amunia macphersoniae</name>
    <dbReference type="NCBI Taxonomy" id="3127014"/>
    <lineage>
        <taxon>Bacteria</taxon>
        <taxon>Bacillati</taxon>
        <taxon>Candidatus Dormiibacterota</taxon>
        <taxon>Candidatus Dormibacteria</taxon>
        <taxon>Candidatus Aeolococcales</taxon>
        <taxon>Candidatus Aeolococcaceae</taxon>
        <taxon>Candidatus Amunia</taxon>
    </lineage>
</organism>
<evidence type="ECO:0000313" key="3">
    <source>
        <dbReference type="Proteomes" id="UP000614410"/>
    </source>
</evidence>